<dbReference type="VEuPathDB" id="FungiDB:SMAC_04645"/>
<organism evidence="2 3">
    <name type="scientific">Sordaria macrospora (strain ATCC MYA-333 / DSM 997 / K(L3346) / K-hell)</name>
    <dbReference type="NCBI Taxonomy" id="771870"/>
    <lineage>
        <taxon>Eukaryota</taxon>
        <taxon>Fungi</taxon>
        <taxon>Dikarya</taxon>
        <taxon>Ascomycota</taxon>
        <taxon>Pezizomycotina</taxon>
        <taxon>Sordariomycetes</taxon>
        <taxon>Sordariomycetidae</taxon>
        <taxon>Sordariales</taxon>
        <taxon>Sordariaceae</taxon>
        <taxon>Sordaria</taxon>
    </lineage>
</organism>
<dbReference type="AlphaFoldDB" id="F7W1N1"/>
<sequence length="141" mass="14724">MSSPRASPPPPRPLRSVLALAAPPRLLPPAVPAPPSVAVLLPTRRRRSPMPAPTARAPLALVALAAPCSVSTPMRAPASRSTPLSSWFCRLSSSSALSPFTSSPRSPASSPAKRVKHQQSNNSYSKRSGSSLARLHSSYSG</sequence>
<name>F7W1N1_SORMK</name>
<reference evidence="2 3" key="1">
    <citation type="journal article" date="2010" name="PLoS Genet.">
        <title>De novo assembly of a 40 Mb eukaryotic genome from short sequence reads: Sordaria macrospora, a model organism for fungal morphogenesis.</title>
        <authorList>
            <person name="Nowrousian M."/>
            <person name="Stajich J."/>
            <person name="Chu M."/>
            <person name="Engh I."/>
            <person name="Espagne E."/>
            <person name="Halliday K."/>
            <person name="Kamerewerd J."/>
            <person name="Kempken F."/>
            <person name="Knab B."/>
            <person name="Kuo H.C."/>
            <person name="Osiewacz H.D."/>
            <person name="Poeggeler S."/>
            <person name="Read N."/>
            <person name="Seiler S."/>
            <person name="Smith K."/>
            <person name="Zickler D."/>
            <person name="Kueck U."/>
            <person name="Freitag M."/>
        </authorList>
    </citation>
    <scope>NUCLEOTIDE SEQUENCE [LARGE SCALE GENOMIC DNA]</scope>
    <source>
        <strain evidence="3">ATCC MYA-333 / DSM 997 / K(L3346) / K-hell</strain>
        <tissue evidence="2">Mycelium</tissue>
    </source>
</reference>
<protein>
    <submittedName>
        <fullName evidence="2">WGS project CABT00000000 data, contig 2.20</fullName>
    </submittedName>
</protein>
<dbReference type="EMBL" id="CABT02000020">
    <property type="protein sequence ID" value="CCC11663.1"/>
    <property type="molecule type" value="Genomic_DNA"/>
</dbReference>
<comment type="caution">
    <text evidence="2">The sequence shown here is derived from an EMBL/GenBank/DDBJ whole genome shotgun (WGS) entry which is preliminary data.</text>
</comment>
<feature type="compositionally biased region" description="Low complexity" evidence="1">
    <location>
        <begin position="95"/>
        <end position="111"/>
    </location>
</feature>
<feature type="region of interest" description="Disordered" evidence="1">
    <location>
        <begin position="95"/>
        <end position="141"/>
    </location>
</feature>
<evidence type="ECO:0000313" key="2">
    <source>
        <dbReference type="EMBL" id="CCC11663.1"/>
    </source>
</evidence>
<dbReference type="HOGENOM" id="CLU_1826499_0_0_1"/>
<proteinExistence type="predicted"/>
<feature type="compositionally biased region" description="Low complexity" evidence="1">
    <location>
        <begin position="120"/>
        <end position="131"/>
    </location>
</feature>
<evidence type="ECO:0000256" key="1">
    <source>
        <dbReference type="SAM" id="MobiDB-lite"/>
    </source>
</evidence>
<dbReference type="Proteomes" id="UP000001881">
    <property type="component" value="Unassembled WGS sequence"/>
</dbReference>
<accession>F7W1N1</accession>
<dbReference type="InParanoid" id="F7W1N1"/>
<evidence type="ECO:0000313" key="3">
    <source>
        <dbReference type="Proteomes" id="UP000001881"/>
    </source>
</evidence>
<keyword evidence="3" id="KW-1185">Reference proteome</keyword>
<gene>
    <name evidence="2" type="ORF">SMAC_04645</name>
</gene>